<dbReference type="Proteomes" id="UP000294360">
    <property type="component" value="Plasmid 2"/>
</dbReference>
<proteinExistence type="predicted"/>
<evidence type="ECO:0000313" key="3">
    <source>
        <dbReference type="Proteomes" id="UP000294360"/>
    </source>
</evidence>
<keyword evidence="1" id="KW-0472">Membrane</keyword>
<dbReference type="KEGG" id="mtun:MTUNDRAET4_0110.1"/>
<feature type="transmembrane region" description="Helical" evidence="1">
    <location>
        <begin position="41"/>
        <end position="63"/>
    </location>
</feature>
<keyword evidence="1" id="KW-1133">Transmembrane helix</keyword>
<gene>
    <name evidence="2" type="ORF">MTUNDRAET4_0110</name>
</gene>
<keyword evidence="2" id="KW-0614">Plasmid</keyword>
<protein>
    <submittedName>
        <fullName evidence="2">Uncharacterized protein</fullName>
    </submittedName>
</protein>
<sequence>MLALLFSSEWLAHMGEGEKWTSPNELRRFEPCQLLDSSLQTSLGAILPGFAILLKVLILARLVRSATLAELSYVDTPPARSSAKNLEAFGSNGVFTVSAAPRRYCVIRLPGGGFPLKCA</sequence>
<name>A0A4U8Z6M3_METTU</name>
<keyword evidence="1" id="KW-0812">Transmembrane</keyword>
<evidence type="ECO:0000256" key="1">
    <source>
        <dbReference type="SAM" id="Phobius"/>
    </source>
</evidence>
<organism evidence="2 3">
    <name type="scientific">Methylocella tundrae</name>
    <dbReference type="NCBI Taxonomy" id="227605"/>
    <lineage>
        <taxon>Bacteria</taxon>
        <taxon>Pseudomonadati</taxon>
        <taxon>Pseudomonadota</taxon>
        <taxon>Alphaproteobacteria</taxon>
        <taxon>Hyphomicrobiales</taxon>
        <taxon>Beijerinckiaceae</taxon>
        <taxon>Methylocella</taxon>
    </lineage>
</organism>
<dbReference type="AlphaFoldDB" id="A0A4U8Z6M3"/>
<reference evidence="2 3" key="1">
    <citation type="submission" date="2019-03" db="EMBL/GenBank/DDBJ databases">
        <authorList>
            <person name="Kox A.R. M."/>
        </authorList>
    </citation>
    <scope>NUCLEOTIDE SEQUENCE [LARGE SCALE GENOMIC DNA]</scope>
    <source>
        <strain evidence="2">MTUNDRAET4 annotated genome</strain>
        <plasmid evidence="3">2</plasmid>
    </source>
</reference>
<evidence type="ECO:0000313" key="2">
    <source>
        <dbReference type="EMBL" id="VFU16455.1"/>
    </source>
</evidence>
<geneLocation type="plasmid" evidence="2 3">
    <name>2</name>
</geneLocation>
<accession>A0A4U8Z6M3</accession>
<dbReference type="EMBL" id="LR536451">
    <property type="protein sequence ID" value="VFU16455.1"/>
    <property type="molecule type" value="Genomic_DNA"/>
</dbReference>